<feature type="compositionally biased region" description="Pro residues" evidence="4">
    <location>
        <begin position="198"/>
        <end position="214"/>
    </location>
</feature>
<dbReference type="AlphaFoldDB" id="A0A3P9DCW1"/>
<evidence type="ECO:0000256" key="1">
    <source>
        <dbReference type="ARBA" id="ARBA00005771"/>
    </source>
</evidence>
<reference evidence="6" key="1">
    <citation type="submission" date="2025-08" db="UniProtKB">
        <authorList>
            <consortium name="Ensembl"/>
        </authorList>
    </citation>
    <scope>IDENTIFICATION</scope>
</reference>
<dbReference type="GO" id="GO:0008146">
    <property type="term" value="F:sulfotransferase activity"/>
    <property type="evidence" value="ECO:0007669"/>
    <property type="project" value="InterPro"/>
</dbReference>
<dbReference type="Proteomes" id="UP000265160">
    <property type="component" value="Unplaced"/>
</dbReference>
<dbReference type="InterPro" id="IPR000863">
    <property type="entry name" value="Sulfotransferase_dom"/>
</dbReference>
<dbReference type="PANTHER" id="PTHR11783">
    <property type="entry name" value="SULFOTRANSFERASE SULT"/>
    <property type="match status" value="1"/>
</dbReference>
<evidence type="ECO:0000313" key="7">
    <source>
        <dbReference type="Proteomes" id="UP000265160"/>
    </source>
</evidence>
<name>A0A3P9DCW1_9CICH</name>
<sequence>MHRVESKDHRTYHKFTSLTNRLHKYTFVNRLLIGPLSSMMEQLGNRLCRYKNYNFLSSYTTAEYIGSLQSFEIRDSDVFLVSYPKSGTIWAQQIITSIYELDGHVNEYLTNLQKMPWLEYTGGEYTRRPSPRLFTSHLPQVLMPPGLMDKKGKIVYLMRNPKDNMVSYYHFSNSLADLETPQKITNWFEATEHTGKPQMPPHSCPYPPPQMGLS</sequence>
<proteinExistence type="inferred from homology"/>
<dbReference type="Gene3D" id="3.40.50.300">
    <property type="entry name" value="P-loop containing nucleotide triphosphate hydrolases"/>
    <property type="match status" value="1"/>
</dbReference>
<evidence type="ECO:0000313" key="6">
    <source>
        <dbReference type="Ensembl" id="ENSMZEP00005032194.1"/>
    </source>
</evidence>
<dbReference type="GeneTree" id="ENSGT00940000156772"/>
<dbReference type="Ensembl" id="ENSMZET00005033235.1">
    <property type="protein sequence ID" value="ENSMZEP00005032194.1"/>
    <property type="gene ID" value="ENSMZEG00005023980.1"/>
</dbReference>
<organism evidence="6 7">
    <name type="scientific">Maylandia zebra</name>
    <name type="common">zebra mbuna</name>
    <dbReference type="NCBI Taxonomy" id="106582"/>
    <lineage>
        <taxon>Eukaryota</taxon>
        <taxon>Metazoa</taxon>
        <taxon>Chordata</taxon>
        <taxon>Craniata</taxon>
        <taxon>Vertebrata</taxon>
        <taxon>Euteleostomi</taxon>
        <taxon>Actinopterygii</taxon>
        <taxon>Neopterygii</taxon>
        <taxon>Teleostei</taxon>
        <taxon>Neoteleostei</taxon>
        <taxon>Acanthomorphata</taxon>
        <taxon>Ovalentaria</taxon>
        <taxon>Cichlomorphae</taxon>
        <taxon>Cichliformes</taxon>
        <taxon>Cichlidae</taxon>
        <taxon>African cichlids</taxon>
        <taxon>Pseudocrenilabrinae</taxon>
        <taxon>Haplochromini</taxon>
        <taxon>Maylandia</taxon>
        <taxon>Maylandia zebra complex</taxon>
    </lineage>
</organism>
<comment type="similarity">
    <text evidence="1 3">Belongs to the sulfotransferase 1 family.</text>
</comment>
<dbReference type="Pfam" id="PF00685">
    <property type="entry name" value="Sulfotransfer_1"/>
    <property type="match status" value="1"/>
</dbReference>
<evidence type="ECO:0000256" key="2">
    <source>
        <dbReference type="ARBA" id="ARBA00022679"/>
    </source>
</evidence>
<evidence type="ECO:0000256" key="3">
    <source>
        <dbReference type="RuleBase" id="RU361155"/>
    </source>
</evidence>
<evidence type="ECO:0000259" key="5">
    <source>
        <dbReference type="Pfam" id="PF00685"/>
    </source>
</evidence>
<reference evidence="6" key="2">
    <citation type="submission" date="2025-09" db="UniProtKB">
        <authorList>
            <consortium name="Ensembl"/>
        </authorList>
    </citation>
    <scope>IDENTIFICATION</scope>
</reference>
<dbReference type="SUPFAM" id="SSF52540">
    <property type="entry name" value="P-loop containing nucleoside triphosphate hydrolases"/>
    <property type="match status" value="1"/>
</dbReference>
<feature type="region of interest" description="Disordered" evidence="4">
    <location>
        <begin position="193"/>
        <end position="214"/>
    </location>
</feature>
<keyword evidence="7" id="KW-1185">Reference proteome</keyword>
<feature type="domain" description="Sulfotransferase" evidence="5">
    <location>
        <begin position="75"/>
        <end position="189"/>
    </location>
</feature>
<keyword evidence="2 3" id="KW-0808">Transferase</keyword>
<dbReference type="STRING" id="106582.ENSMZEP00005032194"/>
<protein>
    <recommendedName>
        <fullName evidence="3">Sulfotransferase</fullName>
        <ecNumber evidence="3">2.8.2.-</ecNumber>
    </recommendedName>
</protein>
<dbReference type="InterPro" id="IPR027417">
    <property type="entry name" value="P-loop_NTPase"/>
</dbReference>
<dbReference type="EC" id="2.8.2.-" evidence="3"/>
<evidence type="ECO:0000256" key="4">
    <source>
        <dbReference type="SAM" id="MobiDB-lite"/>
    </source>
</evidence>
<accession>A0A3P9DCW1</accession>